<protein>
    <submittedName>
        <fullName evidence="2">Uncharacterized protein</fullName>
    </submittedName>
</protein>
<proteinExistence type="predicted"/>
<keyword evidence="1" id="KW-1133">Transmembrane helix</keyword>
<accession>A0A9P7W0N0</accession>
<dbReference type="OrthoDB" id="3020396at2759"/>
<reference evidence="2" key="1">
    <citation type="submission" date="2020-11" db="EMBL/GenBank/DDBJ databases">
        <title>Adaptations for nitrogen fixation in a non-lichenized fungal sporocarp promotes dispersal by wood-feeding termites.</title>
        <authorList>
            <consortium name="DOE Joint Genome Institute"/>
            <person name="Koch R.A."/>
            <person name="Yoon G."/>
            <person name="Arayal U."/>
            <person name="Lail K."/>
            <person name="Amirebrahimi M."/>
            <person name="Labutti K."/>
            <person name="Lipzen A."/>
            <person name="Riley R."/>
            <person name="Barry K."/>
            <person name="Henrissat B."/>
            <person name="Grigoriev I.V."/>
            <person name="Herr J.R."/>
            <person name="Aime M.C."/>
        </authorList>
    </citation>
    <scope>NUCLEOTIDE SEQUENCE</scope>
    <source>
        <strain evidence="2">MCA 3950</strain>
    </source>
</reference>
<comment type="caution">
    <text evidence="2">The sequence shown here is derived from an EMBL/GenBank/DDBJ whole genome shotgun (WGS) entry which is preliminary data.</text>
</comment>
<sequence length="64" mass="7307">MLLNILSLWVLCMFSVVTFSLFGYFITSPVPSPMDYSDFFRACVLGTFVLSPAWLLLIWVIPRA</sequence>
<keyword evidence="1" id="KW-0812">Transmembrane</keyword>
<keyword evidence="1" id="KW-0472">Membrane</keyword>
<dbReference type="Proteomes" id="UP000812287">
    <property type="component" value="Unassembled WGS sequence"/>
</dbReference>
<evidence type="ECO:0000313" key="3">
    <source>
        <dbReference type="Proteomes" id="UP000812287"/>
    </source>
</evidence>
<gene>
    <name evidence="2" type="ORF">BT62DRAFT_928835</name>
</gene>
<feature type="transmembrane region" description="Helical" evidence="1">
    <location>
        <begin position="6"/>
        <end position="27"/>
    </location>
</feature>
<keyword evidence="3" id="KW-1185">Reference proteome</keyword>
<dbReference type="EMBL" id="MU250527">
    <property type="protein sequence ID" value="KAG7450053.1"/>
    <property type="molecule type" value="Genomic_DNA"/>
</dbReference>
<feature type="transmembrane region" description="Helical" evidence="1">
    <location>
        <begin position="39"/>
        <end position="61"/>
    </location>
</feature>
<dbReference type="AlphaFoldDB" id="A0A9P7W0N0"/>
<dbReference type="GeneID" id="66107884"/>
<evidence type="ECO:0000313" key="2">
    <source>
        <dbReference type="EMBL" id="KAG7450053.1"/>
    </source>
</evidence>
<name>A0A9P7W0N0_9AGAR</name>
<evidence type="ECO:0000256" key="1">
    <source>
        <dbReference type="SAM" id="Phobius"/>
    </source>
</evidence>
<organism evidence="2 3">
    <name type="scientific">Guyanagaster necrorhizus</name>
    <dbReference type="NCBI Taxonomy" id="856835"/>
    <lineage>
        <taxon>Eukaryota</taxon>
        <taxon>Fungi</taxon>
        <taxon>Dikarya</taxon>
        <taxon>Basidiomycota</taxon>
        <taxon>Agaricomycotina</taxon>
        <taxon>Agaricomycetes</taxon>
        <taxon>Agaricomycetidae</taxon>
        <taxon>Agaricales</taxon>
        <taxon>Marasmiineae</taxon>
        <taxon>Physalacriaceae</taxon>
        <taxon>Guyanagaster</taxon>
    </lineage>
</organism>
<dbReference type="RefSeq" id="XP_043043553.1">
    <property type="nucleotide sequence ID" value="XM_043185587.1"/>
</dbReference>